<sequence precursor="true">MSRNIHTGRSLENPQSLQVGFVPLTDCAPLAIARELGLFSKYNLEVHLRRELGWATIRDKIIHGELDAAHALAGMPFAATLGLGSVACECVTGLVLGLNGNAITLSRELWENGVRDAKSLREVMTRLRGRKVFTFGIPFPFSSHNFLLRHWLSSSGIDPQKDVQIVVVPPPQMFANLKAGNLDGYCVGEPWNSIAVQNRIGWCADTSVGLAPNHPEKVLMVRSRFAADRATEHLALIASLIEACTYCDQPENADHVINVLSRPEYLNIPAASLRRSITGPFDFGHGRTEKVPGFQIFHRDGANEPSAEKAGWVLKTMHQTGVIPNRSLIPSASIPKVFRSDIYQKARNLITSVTNHEDKSKAENHTIA</sequence>
<dbReference type="PANTHER" id="PTHR30024">
    <property type="entry name" value="ALIPHATIC SULFONATES-BINDING PROTEIN-RELATED"/>
    <property type="match status" value="1"/>
</dbReference>
<accession>B9XJ74</accession>
<dbReference type="RefSeq" id="WP_007415867.1">
    <property type="nucleotide sequence ID" value="NZ_ABOX02000020.1"/>
</dbReference>
<evidence type="ECO:0000313" key="6">
    <source>
        <dbReference type="EMBL" id="EEF60112.1"/>
    </source>
</evidence>
<reference evidence="6 7" key="1">
    <citation type="journal article" date="2011" name="J. Bacteriol.">
        <title>Genome sequence of 'Pedosphaera parvula' Ellin514, an aerobic Verrucomicrobial isolate from pasture soil.</title>
        <authorList>
            <person name="Kant R."/>
            <person name="van Passel M.W."/>
            <person name="Sangwan P."/>
            <person name="Palva A."/>
            <person name="Lucas S."/>
            <person name="Copeland A."/>
            <person name="Lapidus A."/>
            <person name="Glavina Del Rio T."/>
            <person name="Dalin E."/>
            <person name="Tice H."/>
            <person name="Bruce D."/>
            <person name="Goodwin L."/>
            <person name="Pitluck S."/>
            <person name="Chertkov O."/>
            <person name="Larimer F.W."/>
            <person name="Land M.L."/>
            <person name="Hauser L."/>
            <person name="Brettin T.S."/>
            <person name="Detter J.C."/>
            <person name="Han S."/>
            <person name="de Vos W.M."/>
            <person name="Janssen P.H."/>
            <person name="Smidt H."/>
        </authorList>
    </citation>
    <scope>NUCLEOTIDE SEQUENCE [LARGE SCALE GENOMIC DNA]</scope>
    <source>
        <strain evidence="6 7">Ellin514</strain>
    </source>
</reference>
<dbReference type="PANTHER" id="PTHR30024:SF43">
    <property type="entry name" value="BLL4572 PROTEIN"/>
    <property type="match status" value="1"/>
</dbReference>
<dbReference type="OrthoDB" id="570524at2"/>
<dbReference type="AlphaFoldDB" id="B9XJ74"/>
<protein>
    <submittedName>
        <fullName evidence="6">Nitrate transporter, putative</fullName>
    </submittedName>
</protein>
<evidence type="ECO:0000256" key="4">
    <source>
        <dbReference type="ARBA" id="ARBA00022519"/>
    </source>
</evidence>
<keyword evidence="3" id="KW-1003">Cell membrane</keyword>
<organism evidence="6 7">
    <name type="scientific">Pedosphaera parvula (strain Ellin514)</name>
    <dbReference type="NCBI Taxonomy" id="320771"/>
    <lineage>
        <taxon>Bacteria</taxon>
        <taxon>Pseudomonadati</taxon>
        <taxon>Verrucomicrobiota</taxon>
        <taxon>Pedosphaerae</taxon>
        <taxon>Pedosphaerales</taxon>
        <taxon>Pedosphaeraceae</taxon>
        <taxon>Pedosphaera</taxon>
    </lineage>
</organism>
<keyword evidence="4" id="KW-0997">Cell inner membrane</keyword>
<keyword evidence="7" id="KW-1185">Reference proteome</keyword>
<proteinExistence type="predicted"/>
<evidence type="ECO:0000313" key="7">
    <source>
        <dbReference type="Proteomes" id="UP000003688"/>
    </source>
</evidence>
<dbReference type="EMBL" id="ABOX02000020">
    <property type="protein sequence ID" value="EEF60112.1"/>
    <property type="molecule type" value="Genomic_DNA"/>
</dbReference>
<dbReference type="CDD" id="cd13553">
    <property type="entry name" value="PBP2_NrtA_CpmA_like"/>
    <property type="match status" value="1"/>
</dbReference>
<evidence type="ECO:0000256" key="2">
    <source>
        <dbReference type="ARBA" id="ARBA00022448"/>
    </source>
</evidence>
<dbReference type="InterPro" id="IPR044527">
    <property type="entry name" value="NrtA/CpmA_ABC-bd_dom"/>
</dbReference>
<keyword evidence="2" id="KW-0813">Transport</keyword>
<comment type="caution">
    <text evidence="6">The sequence shown here is derived from an EMBL/GenBank/DDBJ whole genome shotgun (WGS) entry which is preliminary data.</text>
</comment>
<dbReference type="SUPFAM" id="SSF53850">
    <property type="entry name" value="Periplasmic binding protein-like II"/>
    <property type="match status" value="1"/>
</dbReference>
<keyword evidence="5" id="KW-0472">Membrane</keyword>
<comment type="subcellular location">
    <subcellularLocation>
        <location evidence="1">Endomembrane system</location>
    </subcellularLocation>
</comment>
<evidence type="ECO:0000256" key="5">
    <source>
        <dbReference type="ARBA" id="ARBA00023136"/>
    </source>
</evidence>
<evidence type="ECO:0000256" key="3">
    <source>
        <dbReference type="ARBA" id="ARBA00022475"/>
    </source>
</evidence>
<evidence type="ECO:0000256" key="1">
    <source>
        <dbReference type="ARBA" id="ARBA00004308"/>
    </source>
</evidence>
<dbReference type="GO" id="GO:0012505">
    <property type="term" value="C:endomembrane system"/>
    <property type="evidence" value="ECO:0007669"/>
    <property type="project" value="UniProtKB-SubCell"/>
</dbReference>
<dbReference type="STRING" id="320771.Cflav_PD3171"/>
<dbReference type="Proteomes" id="UP000003688">
    <property type="component" value="Unassembled WGS sequence"/>
</dbReference>
<dbReference type="Gene3D" id="3.40.190.10">
    <property type="entry name" value="Periplasmic binding protein-like II"/>
    <property type="match status" value="2"/>
</dbReference>
<dbReference type="Pfam" id="PF13379">
    <property type="entry name" value="NMT1_2"/>
    <property type="match status" value="1"/>
</dbReference>
<gene>
    <name evidence="6" type="ORF">Cflav_PD3171</name>
</gene>
<name>B9XJ74_PEDPL</name>